<organism evidence="2 3">
    <name type="scientific">Romeriopsis navalis LEGE 11480</name>
    <dbReference type="NCBI Taxonomy" id="2777977"/>
    <lineage>
        <taxon>Bacteria</taxon>
        <taxon>Bacillati</taxon>
        <taxon>Cyanobacteriota</taxon>
        <taxon>Cyanophyceae</taxon>
        <taxon>Leptolyngbyales</taxon>
        <taxon>Leptolyngbyaceae</taxon>
        <taxon>Romeriopsis</taxon>
        <taxon>Romeriopsis navalis</taxon>
    </lineage>
</organism>
<dbReference type="PANTHER" id="PTHR23355:SF42">
    <property type="entry name" value="RIBONUCLEASE II, CHLOROPLASTIC_MITOCHONDRIAL"/>
    <property type="match status" value="1"/>
</dbReference>
<name>A0A928VVV8_9CYAN</name>
<dbReference type="GO" id="GO:0000932">
    <property type="term" value="C:P-body"/>
    <property type="evidence" value="ECO:0007669"/>
    <property type="project" value="TreeGrafter"/>
</dbReference>
<dbReference type="RefSeq" id="WP_264327823.1">
    <property type="nucleotide sequence ID" value="NZ_JADEXQ010000142.1"/>
</dbReference>
<dbReference type="Gene3D" id="1.10.10.10">
    <property type="entry name" value="Winged helix-like DNA-binding domain superfamily/Winged helix DNA-binding domain"/>
    <property type="match status" value="1"/>
</dbReference>
<dbReference type="PANTHER" id="PTHR23355">
    <property type="entry name" value="RIBONUCLEASE"/>
    <property type="match status" value="1"/>
</dbReference>
<proteinExistence type="predicted"/>
<evidence type="ECO:0000313" key="3">
    <source>
        <dbReference type="Proteomes" id="UP000625316"/>
    </source>
</evidence>
<dbReference type="Pfam" id="PF25255">
    <property type="entry name" value="WHD_RNase_II"/>
    <property type="match status" value="1"/>
</dbReference>
<reference evidence="2" key="1">
    <citation type="submission" date="2020-10" db="EMBL/GenBank/DDBJ databases">
        <authorList>
            <person name="Castelo-Branco R."/>
            <person name="Eusebio N."/>
            <person name="Adriana R."/>
            <person name="Vieira A."/>
            <person name="Brugerolle De Fraissinette N."/>
            <person name="Rezende De Castro R."/>
            <person name="Schneider M.P."/>
            <person name="Vasconcelos V."/>
            <person name="Leao P.N."/>
        </authorList>
    </citation>
    <scope>NUCLEOTIDE SEQUENCE</scope>
    <source>
        <strain evidence="2">LEGE 11480</strain>
    </source>
</reference>
<dbReference type="InterPro" id="IPR056404">
    <property type="entry name" value="HTH_RNase_II"/>
</dbReference>
<evidence type="ECO:0000259" key="1">
    <source>
        <dbReference type="SMART" id="SM00955"/>
    </source>
</evidence>
<dbReference type="Pfam" id="PF23163">
    <property type="entry name" value="CSD_RNase_II"/>
    <property type="match status" value="1"/>
</dbReference>
<dbReference type="Pfam" id="PF23161">
    <property type="entry name" value="HTH_RNase_II"/>
    <property type="match status" value="1"/>
</dbReference>
<dbReference type="EMBL" id="JADEXQ010000142">
    <property type="protein sequence ID" value="MBE9033009.1"/>
    <property type="molecule type" value="Genomic_DNA"/>
</dbReference>
<dbReference type="InterPro" id="IPR012340">
    <property type="entry name" value="NA-bd_OB-fold"/>
</dbReference>
<dbReference type="AlphaFoldDB" id="A0A928VVV8"/>
<gene>
    <name evidence="2" type="ORF">IQ266_25055</name>
</gene>
<dbReference type="InterPro" id="IPR036388">
    <property type="entry name" value="WH-like_DNA-bd_sf"/>
</dbReference>
<dbReference type="InterPro" id="IPR050180">
    <property type="entry name" value="RNR_Ribonuclease"/>
</dbReference>
<feature type="domain" description="RNB" evidence="1">
    <location>
        <begin position="263"/>
        <end position="555"/>
    </location>
</feature>
<dbReference type="GO" id="GO:0003723">
    <property type="term" value="F:RNA binding"/>
    <property type="evidence" value="ECO:0007669"/>
    <property type="project" value="InterPro"/>
</dbReference>
<dbReference type="SUPFAM" id="SSF50249">
    <property type="entry name" value="Nucleic acid-binding proteins"/>
    <property type="match status" value="1"/>
</dbReference>
<dbReference type="GO" id="GO:0000175">
    <property type="term" value="F:3'-5'-RNA exonuclease activity"/>
    <property type="evidence" value="ECO:0007669"/>
    <property type="project" value="TreeGrafter"/>
</dbReference>
<accession>A0A928VVV8</accession>
<dbReference type="InterPro" id="IPR001900">
    <property type="entry name" value="RNase_II/R"/>
</dbReference>
<dbReference type="InterPro" id="IPR057324">
    <property type="entry name" value="WH_RNase_II"/>
</dbReference>
<protein>
    <submittedName>
        <fullName evidence="2">VacB/RNase II family 3'-5' exoribonuclease</fullName>
    </submittedName>
</protein>
<comment type="caution">
    <text evidence="2">The sequence shown here is derived from an EMBL/GenBank/DDBJ whole genome shotgun (WGS) entry which is preliminary data.</text>
</comment>
<sequence>MEKGTLVEFRVNGDRRLAVADRPEGKKNWIVIDARNQSHSLPPRSIHYEISGSYEVSKIEPFLADVAKFFDPSSLEVAWELLLEIGDGTNPQELANLLFSDQSAPASYAAYCMLDDDRLYFKRKGDRYEPRTPNQVAELKHQQEAGNKRQQEWEEFIAKLASALAGEEFDWVSSDRPRLDALEKFATFADEASNKTTAIDILSALGKSQTPQSAFDVLVQLKLWNPHENLLLRRSNVPVAFPQKVVELARKYMDDQPEDLNERLDLTHLKVYTIDDESTTEIDDGLSIEYLEGDRQKIWVHIADPTRWLTPGDALDLEARRRGTTLYLPTGMISMFPMDLAAGPMSLTAGQVCCALSFAILLDDAGGVEDFSIHATSIKTTYRLTYDDVDEMLDLGVRAEPEIHDLAKWAKLRKSWRKSQGAISIKMPESAVKVKDGGEDVDVYILEGSFARELVAEMMILSGEVAAKYGQIHELPMLFRAQQQPELPPEEELMVLPAGPVRFCAVRRCMPRSEVSLTPFRHASLGLEHYTQVTSPIRRYGDLLAHFQIKAHLRGAELPFPVSKMQEIILSLTPAVQDAVLLERQSNRYWILEYLRRNADQIWDSLMLRWLREHEGLALIMLEDLGVELVMRFDRPIELGERLLVQVAQVDPREDIIRLREVAESSVEALAS</sequence>
<dbReference type="InterPro" id="IPR056403">
    <property type="entry name" value="RNase_II_barrel"/>
</dbReference>
<evidence type="ECO:0000313" key="2">
    <source>
        <dbReference type="EMBL" id="MBE9033009.1"/>
    </source>
</evidence>
<dbReference type="Pfam" id="PF00773">
    <property type="entry name" value="RNB"/>
    <property type="match status" value="2"/>
</dbReference>
<dbReference type="SMART" id="SM00955">
    <property type="entry name" value="RNB"/>
    <property type="match status" value="1"/>
</dbReference>
<dbReference type="GO" id="GO:0006402">
    <property type="term" value="P:mRNA catabolic process"/>
    <property type="evidence" value="ECO:0007669"/>
    <property type="project" value="TreeGrafter"/>
</dbReference>
<keyword evidence="3" id="KW-1185">Reference proteome</keyword>
<dbReference type="Proteomes" id="UP000625316">
    <property type="component" value="Unassembled WGS sequence"/>
</dbReference>